<dbReference type="Pfam" id="PF13966">
    <property type="entry name" value="zf-RVT"/>
    <property type="match status" value="1"/>
</dbReference>
<keyword evidence="1" id="KW-0812">Transmembrane</keyword>
<protein>
    <recommendedName>
        <fullName evidence="2">Reverse transcriptase zinc-binding domain-containing protein</fullName>
    </recommendedName>
</protein>
<evidence type="ECO:0000256" key="1">
    <source>
        <dbReference type="SAM" id="Phobius"/>
    </source>
</evidence>
<organism evidence="3 4">
    <name type="scientific">Cannabis sativa</name>
    <name type="common">Hemp</name>
    <name type="synonym">Marijuana</name>
    <dbReference type="NCBI Taxonomy" id="3483"/>
    <lineage>
        <taxon>Eukaryota</taxon>
        <taxon>Viridiplantae</taxon>
        <taxon>Streptophyta</taxon>
        <taxon>Embryophyta</taxon>
        <taxon>Tracheophyta</taxon>
        <taxon>Spermatophyta</taxon>
        <taxon>Magnoliopsida</taxon>
        <taxon>eudicotyledons</taxon>
        <taxon>Gunneridae</taxon>
        <taxon>Pentapetalae</taxon>
        <taxon>rosids</taxon>
        <taxon>fabids</taxon>
        <taxon>Rosales</taxon>
        <taxon>Cannabaceae</taxon>
        <taxon>Cannabis</taxon>
    </lineage>
</organism>
<evidence type="ECO:0000259" key="2">
    <source>
        <dbReference type="Pfam" id="PF13966"/>
    </source>
</evidence>
<keyword evidence="4" id="KW-1185">Reference proteome</keyword>
<dbReference type="Proteomes" id="UP000596661">
    <property type="component" value="Chromosome 2"/>
</dbReference>
<reference evidence="3" key="2">
    <citation type="submission" date="2021-03" db="UniProtKB">
        <authorList>
            <consortium name="EnsemblPlants"/>
        </authorList>
    </citation>
    <scope>IDENTIFICATION</scope>
</reference>
<name>A0A803NS36_CANSA</name>
<dbReference type="InterPro" id="IPR026960">
    <property type="entry name" value="RVT-Znf"/>
</dbReference>
<dbReference type="Gramene" id="evm.model.02.1060">
    <property type="protein sequence ID" value="cds.evm.model.02.1060"/>
    <property type="gene ID" value="evm.TU.02.1060"/>
</dbReference>
<reference evidence="3" key="1">
    <citation type="submission" date="2018-11" db="EMBL/GenBank/DDBJ databases">
        <authorList>
            <person name="Grassa J C."/>
        </authorList>
    </citation>
    <scope>NUCLEOTIDE SEQUENCE [LARGE SCALE GENOMIC DNA]</scope>
</reference>
<dbReference type="EnsemblPlants" id="evm.model.02.1060">
    <property type="protein sequence ID" value="cds.evm.model.02.1060"/>
    <property type="gene ID" value="evm.TU.02.1060"/>
</dbReference>
<feature type="transmembrane region" description="Helical" evidence="1">
    <location>
        <begin position="122"/>
        <end position="145"/>
    </location>
</feature>
<proteinExistence type="predicted"/>
<dbReference type="AlphaFoldDB" id="A0A803NS36"/>
<accession>A0A803NS36</accession>
<feature type="domain" description="Reverse transcriptase zinc-binding" evidence="2">
    <location>
        <begin position="32"/>
        <end position="76"/>
    </location>
</feature>
<evidence type="ECO:0000313" key="3">
    <source>
        <dbReference type="EnsemblPlants" id="cds.evm.model.02.1060"/>
    </source>
</evidence>
<keyword evidence="1" id="KW-0472">Membrane</keyword>
<sequence length="226" mass="25845">MWHHSDSGCYTVQSGYHLAVSLDSRDDHSSSSTNRKWWNRLWSLQLPKKVKIFAWRLVNDALPSVINLAHRKIASSVLVLFANVAGNRTDMPSSLSRAKLVWDKFHFNVFIPNIANIKGFSAILEIIMALLFFGLSSLSTGPFLLKKWRFFALFHSLDWALQLHLPISFIETDALVVVNALNKASSTKFLAPFYDLVEDVSYLLSFFPRVKVSHVKEMLMKRLIFS</sequence>
<dbReference type="EMBL" id="UZAU01000155">
    <property type="status" value="NOT_ANNOTATED_CDS"/>
    <property type="molecule type" value="Genomic_DNA"/>
</dbReference>
<keyword evidence="1" id="KW-1133">Transmembrane helix</keyword>
<evidence type="ECO:0000313" key="4">
    <source>
        <dbReference type="Proteomes" id="UP000596661"/>
    </source>
</evidence>